<dbReference type="EMBL" id="JASBWS010000122">
    <property type="protein sequence ID" value="KAJ9095572.1"/>
    <property type="molecule type" value="Genomic_DNA"/>
</dbReference>
<proteinExistence type="predicted"/>
<name>A0ACC2V8G3_9TREE</name>
<comment type="caution">
    <text evidence="1">The sequence shown here is derived from an EMBL/GenBank/DDBJ whole genome shotgun (WGS) entry which is preliminary data.</text>
</comment>
<accession>A0ACC2V8G3</accession>
<evidence type="ECO:0000313" key="1">
    <source>
        <dbReference type="EMBL" id="KAJ9095572.1"/>
    </source>
</evidence>
<gene>
    <name evidence="1" type="ORF">QFC20_006619</name>
</gene>
<dbReference type="Proteomes" id="UP001230649">
    <property type="component" value="Unassembled WGS sequence"/>
</dbReference>
<sequence length="206" mass="22195">MQELSAVIPAGVEYSSGKELLNDVNKSLGEEGKGRRSTRGLATVGEHLRFLRNDLIRSQREWIVLTESETLGGPSNLGPPVNSRKRQTSGSPPAPARKKALSISTAKLSSSSPSDSYEEKQDSLPISPPSLGEAQGYRSSIKNPSTPTGSKIVPFRFDQPPPDNTYSATYGDSLSLSPSGLQPTTTDTIKYDTISDEAFLALLRKE</sequence>
<organism evidence="1 2">
    <name type="scientific">Naganishia adeliensis</name>
    <dbReference type="NCBI Taxonomy" id="92952"/>
    <lineage>
        <taxon>Eukaryota</taxon>
        <taxon>Fungi</taxon>
        <taxon>Dikarya</taxon>
        <taxon>Basidiomycota</taxon>
        <taxon>Agaricomycotina</taxon>
        <taxon>Tremellomycetes</taxon>
        <taxon>Filobasidiales</taxon>
        <taxon>Filobasidiaceae</taxon>
        <taxon>Naganishia</taxon>
    </lineage>
</organism>
<protein>
    <submittedName>
        <fullName evidence="1">Uncharacterized protein</fullName>
    </submittedName>
</protein>
<keyword evidence="2" id="KW-1185">Reference proteome</keyword>
<reference evidence="1" key="1">
    <citation type="submission" date="2023-04" db="EMBL/GenBank/DDBJ databases">
        <title>Draft Genome sequencing of Naganishia species isolated from polar environments using Oxford Nanopore Technology.</title>
        <authorList>
            <person name="Leo P."/>
            <person name="Venkateswaran K."/>
        </authorList>
    </citation>
    <scope>NUCLEOTIDE SEQUENCE</scope>
    <source>
        <strain evidence="1">MNA-CCFEE 5262</strain>
    </source>
</reference>
<evidence type="ECO:0000313" key="2">
    <source>
        <dbReference type="Proteomes" id="UP001230649"/>
    </source>
</evidence>